<evidence type="ECO:0000256" key="2">
    <source>
        <dbReference type="ARBA" id="ARBA00022898"/>
    </source>
</evidence>
<comment type="cofactor">
    <cofactor evidence="1 4">
        <name>pyridoxal 5'-phosphate</name>
        <dbReference type="ChEBI" id="CHEBI:597326"/>
    </cofactor>
</comment>
<feature type="domain" description="Alanine racemase N-terminal" evidence="5">
    <location>
        <begin position="14"/>
        <end position="120"/>
    </location>
</feature>
<sequence>MQDRKSYDRTYAIVDLGRVVENLRLCKEKLRKGMAVCAVVKMDAYGHGIVEVAKAIEDECAMFGVATVEEAITLRKAGIEGDILILGVIPESQYALLYEYRIMPSLFTLKQLKKLEELGKKN</sequence>
<dbReference type="GO" id="GO:0008784">
    <property type="term" value="F:alanine racemase activity"/>
    <property type="evidence" value="ECO:0007669"/>
    <property type="project" value="InterPro"/>
</dbReference>
<dbReference type="GO" id="GO:0005829">
    <property type="term" value="C:cytosol"/>
    <property type="evidence" value="ECO:0007669"/>
    <property type="project" value="TreeGrafter"/>
</dbReference>
<evidence type="ECO:0000256" key="3">
    <source>
        <dbReference type="ARBA" id="ARBA00023235"/>
    </source>
</evidence>
<dbReference type="InterPro" id="IPR000821">
    <property type="entry name" value="Ala_racemase"/>
</dbReference>
<gene>
    <name evidence="6" type="ORF">HXM93_06665</name>
</gene>
<evidence type="ECO:0000256" key="1">
    <source>
        <dbReference type="ARBA" id="ARBA00001933"/>
    </source>
</evidence>
<keyword evidence="3" id="KW-0413">Isomerase</keyword>
<name>A0A930GZV7_9FIRM</name>
<proteinExistence type="predicted"/>
<evidence type="ECO:0000259" key="5">
    <source>
        <dbReference type="Pfam" id="PF01168"/>
    </source>
</evidence>
<comment type="caution">
    <text evidence="6">The sequence shown here is derived from an EMBL/GenBank/DDBJ whole genome shotgun (WGS) entry which is preliminary data.</text>
</comment>
<organism evidence="6 7">
    <name type="scientific">Oribacterium parvum</name>
    <dbReference type="NCBI Taxonomy" id="1501329"/>
    <lineage>
        <taxon>Bacteria</taxon>
        <taxon>Bacillati</taxon>
        <taxon>Bacillota</taxon>
        <taxon>Clostridia</taxon>
        <taxon>Lachnospirales</taxon>
        <taxon>Lachnospiraceae</taxon>
        <taxon>Oribacterium</taxon>
    </lineage>
</organism>
<dbReference type="Pfam" id="PF01168">
    <property type="entry name" value="Ala_racemase_N"/>
    <property type="match status" value="1"/>
</dbReference>
<dbReference type="GO" id="GO:0006522">
    <property type="term" value="P:alanine metabolic process"/>
    <property type="evidence" value="ECO:0007669"/>
    <property type="project" value="InterPro"/>
</dbReference>
<dbReference type="Gene3D" id="3.20.20.10">
    <property type="entry name" value="Alanine racemase"/>
    <property type="match status" value="1"/>
</dbReference>
<dbReference type="AlphaFoldDB" id="A0A930GZV7"/>
<dbReference type="PANTHER" id="PTHR30511:SF0">
    <property type="entry name" value="ALANINE RACEMASE, CATABOLIC-RELATED"/>
    <property type="match status" value="1"/>
</dbReference>
<dbReference type="Proteomes" id="UP000709351">
    <property type="component" value="Unassembled WGS sequence"/>
</dbReference>
<dbReference type="InterPro" id="IPR001608">
    <property type="entry name" value="Ala_racemase_N"/>
</dbReference>
<dbReference type="GO" id="GO:0030170">
    <property type="term" value="F:pyridoxal phosphate binding"/>
    <property type="evidence" value="ECO:0007669"/>
    <property type="project" value="TreeGrafter"/>
</dbReference>
<feature type="modified residue" description="N6-(pyridoxal phosphate)lysine" evidence="4">
    <location>
        <position position="41"/>
    </location>
</feature>
<reference evidence="6" key="1">
    <citation type="submission" date="2020-04" db="EMBL/GenBank/DDBJ databases">
        <title>Deep metagenomics examines the oral microbiome during advanced dental caries in children, revealing novel taxa and co-occurrences with host molecules.</title>
        <authorList>
            <person name="Baker J.L."/>
            <person name="Morton J.T."/>
            <person name="Dinis M."/>
            <person name="Alvarez R."/>
            <person name="Tran N.C."/>
            <person name="Knight R."/>
            <person name="Edlund A."/>
        </authorList>
    </citation>
    <scope>NUCLEOTIDE SEQUENCE</scope>
    <source>
        <strain evidence="6">JCVI_24_bin.2</strain>
    </source>
</reference>
<dbReference type="SUPFAM" id="SSF51419">
    <property type="entry name" value="PLP-binding barrel"/>
    <property type="match status" value="1"/>
</dbReference>
<evidence type="ECO:0000256" key="4">
    <source>
        <dbReference type="PIRSR" id="PIRSR600821-50"/>
    </source>
</evidence>
<protein>
    <submittedName>
        <fullName evidence="6">Alanine racemase</fullName>
    </submittedName>
</protein>
<keyword evidence="2 4" id="KW-0663">Pyridoxal phosphate</keyword>
<feature type="non-terminal residue" evidence="6">
    <location>
        <position position="122"/>
    </location>
</feature>
<accession>A0A930GZV7</accession>
<dbReference type="PRINTS" id="PR00992">
    <property type="entry name" value="ALARACEMASE"/>
</dbReference>
<dbReference type="InterPro" id="IPR029066">
    <property type="entry name" value="PLP-binding_barrel"/>
</dbReference>
<dbReference type="EMBL" id="JABZRD010000405">
    <property type="protein sequence ID" value="MBF1284193.1"/>
    <property type="molecule type" value="Genomic_DNA"/>
</dbReference>
<evidence type="ECO:0000313" key="6">
    <source>
        <dbReference type="EMBL" id="MBF1284193.1"/>
    </source>
</evidence>
<evidence type="ECO:0000313" key="7">
    <source>
        <dbReference type="Proteomes" id="UP000709351"/>
    </source>
</evidence>
<dbReference type="PANTHER" id="PTHR30511">
    <property type="entry name" value="ALANINE RACEMASE"/>
    <property type="match status" value="1"/>
</dbReference>